<keyword evidence="4 6" id="KW-0238">DNA-binding</keyword>
<dbReference type="CDD" id="cd06171">
    <property type="entry name" value="Sigma70_r4"/>
    <property type="match status" value="1"/>
</dbReference>
<evidence type="ECO:0000313" key="10">
    <source>
        <dbReference type="EMBL" id="PUA34880.1"/>
    </source>
</evidence>
<dbReference type="Proteomes" id="UP000244184">
    <property type="component" value="Unassembled WGS sequence"/>
</dbReference>
<dbReference type="GO" id="GO:0003677">
    <property type="term" value="F:DNA binding"/>
    <property type="evidence" value="ECO:0007669"/>
    <property type="project" value="UniProtKB-KW"/>
</dbReference>
<dbReference type="Gene3D" id="1.10.10.10">
    <property type="entry name" value="Winged helix-like DNA-binding domain superfamily/Winged helix DNA-binding domain"/>
    <property type="match status" value="1"/>
</dbReference>
<evidence type="ECO:0000256" key="3">
    <source>
        <dbReference type="ARBA" id="ARBA00023082"/>
    </source>
</evidence>
<dbReference type="InterPro" id="IPR013249">
    <property type="entry name" value="RNA_pol_sigma70_r4_t2"/>
</dbReference>
<comment type="similarity">
    <text evidence="1 6">Belongs to the sigma-70 factor family. ECF subfamily.</text>
</comment>
<dbReference type="InterPro" id="IPR007627">
    <property type="entry name" value="RNA_pol_sigma70_r2"/>
</dbReference>
<evidence type="ECO:0000256" key="2">
    <source>
        <dbReference type="ARBA" id="ARBA00023015"/>
    </source>
</evidence>
<sequence>MESNVNFDYLKYLSASSDKKAILNELMNAYGKDVWNYAYSITRKWDQADDITQEVFIKVYRNLSTFRSESSVKTWLLAITRNMTLDYRKSAFYRKVTLVDFIASRGEYEQAAASTEHEVLNKMAVNEMWDMVLKLPVKYREVLILYAHHQLSMKEMAEVLGVSEGTIKSRLFHARGKISKMKESRSLGSDG</sequence>
<evidence type="ECO:0000256" key="5">
    <source>
        <dbReference type="ARBA" id="ARBA00023163"/>
    </source>
</evidence>
<keyword evidence="2 6" id="KW-0805">Transcription regulation</keyword>
<dbReference type="GO" id="GO:0006950">
    <property type="term" value="P:response to stress"/>
    <property type="evidence" value="ECO:0007669"/>
    <property type="project" value="UniProtKB-ARBA"/>
</dbReference>
<dbReference type="STRING" id="1007103.GCA_000213315_00279"/>
<comment type="caution">
    <text evidence="9">The sequence shown here is derived from an EMBL/GenBank/DDBJ whole genome shotgun (WGS) entry which is preliminary data.</text>
</comment>
<dbReference type="PROSITE" id="PS01063">
    <property type="entry name" value="SIGMA70_ECF"/>
    <property type="match status" value="1"/>
</dbReference>
<dbReference type="EMBL" id="PYHP01000099">
    <property type="protein sequence ID" value="PUA34880.1"/>
    <property type="molecule type" value="Genomic_DNA"/>
</dbReference>
<dbReference type="InterPro" id="IPR036388">
    <property type="entry name" value="WH-like_DNA-bd_sf"/>
</dbReference>
<evidence type="ECO:0000313" key="12">
    <source>
        <dbReference type="Proteomes" id="UP000244184"/>
    </source>
</evidence>
<dbReference type="InterPro" id="IPR014284">
    <property type="entry name" value="RNA_pol_sigma-70_dom"/>
</dbReference>
<proteinExistence type="inferred from homology"/>
<feature type="domain" description="RNA polymerase sigma-70 region 2" evidence="7">
    <location>
        <begin position="26"/>
        <end position="90"/>
    </location>
</feature>
<keyword evidence="5 6" id="KW-0804">Transcription</keyword>
<dbReference type="eggNOG" id="COG1595">
    <property type="taxonomic scope" value="Bacteria"/>
</dbReference>
<evidence type="ECO:0000256" key="6">
    <source>
        <dbReference type="RuleBase" id="RU000716"/>
    </source>
</evidence>
<reference evidence="11" key="1">
    <citation type="submission" date="2016-01" db="EMBL/GenBank/DDBJ databases">
        <title>Draft genome of Chromobacterium sp. F49.</title>
        <authorList>
            <person name="Hong K.W."/>
        </authorList>
    </citation>
    <scope>NUCLEOTIDE SEQUENCE [LARGE SCALE GENOMIC DNA]</scope>
    <source>
        <strain evidence="11">M63</strain>
    </source>
</reference>
<dbReference type="OrthoDB" id="9794508at2"/>
<keyword evidence="11" id="KW-1185">Reference proteome</keyword>
<dbReference type="EMBL" id="LQRA01000068">
    <property type="protein sequence ID" value="KZE76219.1"/>
    <property type="molecule type" value="Genomic_DNA"/>
</dbReference>
<dbReference type="InterPro" id="IPR000838">
    <property type="entry name" value="RNA_pol_sigma70_ECF_CS"/>
</dbReference>
<protein>
    <recommendedName>
        <fullName evidence="6">RNA polymerase sigma factor</fullName>
    </recommendedName>
</protein>
<reference evidence="10 12" key="3">
    <citation type="submission" date="2018-03" db="EMBL/GenBank/DDBJ databases">
        <title>Genome sequence of Paenibacillus elgii strain AC13 an antimicrobial compound producing bacteria.</title>
        <authorList>
            <person name="Kurokawa A.S."/>
            <person name="Araujo J.F."/>
            <person name="Costa R.A."/>
            <person name="Ortega D.B."/>
            <person name="Pires A.S."/>
            <person name="Pappas G.J.Jr."/>
            <person name="Franco O.L."/>
            <person name="Barreto C."/>
            <person name="Magalhaes B.S."/>
            <person name="Kruger R.H."/>
        </authorList>
    </citation>
    <scope>NUCLEOTIDE SEQUENCE [LARGE SCALE GENOMIC DNA]</scope>
    <source>
        <strain evidence="10 12">AC13</strain>
    </source>
</reference>
<dbReference type="GO" id="GO:0016987">
    <property type="term" value="F:sigma factor activity"/>
    <property type="evidence" value="ECO:0007669"/>
    <property type="project" value="UniProtKB-KW"/>
</dbReference>
<evidence type="ECO:0000259" key="7">
    <source>
        <dbReference type="Pfam" id="PF04542"/>
    </source>
</evidence>
<dbReference type="SUPFAM" id="SSF88946">
    <property type="entry name" value="Sigma2 domain of RNA polymerase sigma factors"/>
    <property type="match status" value="1"/>
</dbReference>
<evidence type="ECO:0000313" key="11">
    <source>
        <dbReference type="Proteomes" id="UP000076563"/>
    </source>
</evidence>
<dbReference type="AlphaFoldDB" id="A0A161RXD6"/>
<dbReference type="RefSeq" id="WP_010503149.1">
    <property type="nucleotide sequence ID" value="NZ_CP121215.1"/>
</dbReference>
<dbReference type="GO" id="GO:0006352">
    <property type="term" value="P:DNA-templated transcription initiation"/>
    <property type="evidence" value="ECO:0007669"/>
    <property type="project" value="InterPro"/>
</dbReference>
<dbReference type="Gene3D" id="1.10.1740.10">
    <property type="match status" value="1"/>
</dbReference>
<keyword evidence="3 6" id="KW-0731">Sigma factor</keyword>
<dbReference type="Proteomes" id="UP000076563">
    <property type="component" value="Unassembled WGS sequence"/>
</dbReference>
<accession>A0A161RXD6</accession>
<dbReference type="PANTHER" id="PTHR43133">
    <property type="entry name" value="RNA POLYMERASE ECF-TYPE SIGMA FACTO"/>
    <property type="match status" value="1"/>
</dbReference>
<dbReference type="NCBIfam" id="TIGR02937">
    <property type="entry name" value="sigma70-ECF"/>
    <property type="match status" value="1"/>
</dbReference>
<evidence type="ECO:0000259" key="8">
    <source>
        <dbReference type="Pfam" id="PF08281"/>
    </source>
</evidence>
<organism evidence="9 11">
    <name type="scientific">Paenibacillus elgii</name>
    <dbReference type="NCBI Taxonomy" id="189691"/>
    <lineage>
        <taxon>Bacteria</taxon>
        <taxon>Bacillati</taxon>
        <taxon>Bacillota</taxon>
        <taxon>Bacilli</taxon>
        <taxon>Bacillales</taxon>
        <taxon>Paenibacillaceae</taxon>
        <taxon>Paenibacillus</taxon>
    </lineage>
</organism>
<dbReference type="Pfam" id="PF08281">
    <property type="entry name" value="Sigma70_r4_2"/>
    <property type="match status" value="1"/>
</dbReference>
<name>A0A161RXD6_9BACL</name>
<dbReference type="InterPro" id="IPR013325">
    <property type="entry name" value="RNA_pol_sigma_r2"/>
</dbReference>
<evidence type="ECO:0000256" key="4">
    <source>
        <dbReference type="ARBA" id="ARBA00023125"/>
    </source>
</evidence>
<evidence type="ECO:0000256" key="1">
    <source>
        <dbReference type="ARBA" id="ARBA00010641"/>
    </source>
</evidence>
<dbReference type="PANTHER" id="PTHR43133:SF46">
    <property type="entry name" value="RNA POLYMERASE SIGMA-70 FACTOR ECF SUBFAMILY"/>
    <property type="match status" value="1"/>
</dbReference>
<reference evidence="9" key="2">
    <citation type="submission" date="2016-01" db="EMBL/GenBank/DDBJ databases">
        <authorList>
            <person name="McClelland M."/>
            <person name="Jain A."/>
            <person name="Saraogi P."/>
            <person name="Mendelson R."/>
            <person name="Westerman R."/>
            <person name="SanMiguel P."/>
            <person name="Csonka L."/>
        </authorList>
    </citation>
    <scope>NUCLEOTIDE SEQUENCE</scope>
    <source>
        <strain evidence="9">M63</strain>
    </source>
</reference>
<dbReference type="SUPFAM" id="SSF88659">
    <property type="entry name" value="Sigma3 and sigma4 domains of RNA polymerase sigma factors"/>
    <property type="match status" value="1"/>
</dbReference>
<dbReference type="Pfam" id="PF04542">
    <property type="entry name" value="Sigma70_r2"/>
    <property type="match status" value="1"/>
</dbReference>
<evidence type="ECO:0000313" key="9">
    <source>
        <dbReference type="EMBL" id="KZE76219.1"/>
    </source>
</evidence>
<feature type="domain" description="RNA polymerase sigma factor 70 region 4 type 2" evidence="8">
    <location>
        <begin position="127"/>
        <end position="177"/>
    </location>
</feature>
<dbReference type="InterPro" id="IPR039425">
    <property type="entry name" value="RNA_pol_sigma-70-like"/>
</dbReference>
<dbReference type="InterPro" id="IPR013324">
    <property type="entry name" value="RNA_pol_sigma_r3/r4-like"/>
</dbReference>
<gene>
    <name evidence="9" type="ORF">AV654_23980</name>
    <name evidence="10" type="ORF">C8Z91_33985</name>
</gene>